<dbReference type="EMBL" id="JBAMMX010000010">
    <property type="protein sequence ID" value="KAK6932523.1"/>
    <property type="molecule type" value="Genomic_DNA"/>
</dbReference>
<comment type="caution">
    <text evidence="3">The sequence shown here is derived from an EMBL/GenBank/DDBJ whole genome shotgun (WGS) entry which is preliminary data.</text>
</comment>
<feature type="compositionally biased region" description="Polar residues" evidence="2">
    <location>
        <begin position="360"/>
        <end position="371"/>
    </location>
</feature>
<evidence type="ECO:0000256" key="1">
    <source>
        <dbReference type="ARBA" id="ARBA00005536"/>
    </source>
</evidence>
<organism evidence="3 4">
    <name type="scientific">Dillenia turbinata</name>
    <dbReference type="NCBI Taxonomy" id="194707"/>
    <lineage>
        <taxon>Eukaryota</taxon>
        <taxon>Viridiplantae</taxon>
        <taxon>Streptophyta</taxon>
        <taxon>Embryophyta</taxon>
        <taxon>Tracheophyta</taxon>
        <taxon>Spermatophyta</taxon>
        <taxon>Magnoliopsida</taxon>
        <taxon>eudicotyledons</taxon>
        <taxon>Gunneridae</taxon>
        <taxon>Pentapetalae</taxon>
        <taxon>Dilleniales</taxon>
        <taxon>Dilleniaceae</taxon>
        <taxon>Dillenia</taxon>
    </lineage>
</organism>
<evidence type="ECO:0000313" key="4">
    <source>
        <dbReference type="Proteomes" id="UP001370490"/>
    </source>
</evidence>
<dbReference type="Proteomes" id="UP001370490">
    <property type="component" value="Unassembled WGS sequence"/>
</dbReference>
<gene>
    <name evidence="3" type="ORF">RJ641_002147</name>
</gene>
<feature type="region of interest" description="Disordered" evidence="2">
    <location>
        <begin position="528"/>
        <end position="556"/>
    </location>
</feature>
<proteinExistence type="inferred from homology"/>
<name>A0AAN8ZG10_9MAGN</name>
<evidence type="ECO:0000313" key="3">
    <source>
        <dbReference type="EMBL" id="KAK6932523.1"/>
    </source>
</evidence>
<dbReference type="Pfam" id="PF03398">
    <property type="entry name" value="Ist1"/>
    <property type="match status" value="1"/>
</dbReference>
<protein>
    <submittedName>
        <fullName evidence="3">Vacuolar protein sorting-associated protein Ist1</fullName>
    </submittedName>
</protein>
<accession>A0AAN8ZG10</accession>
<dbReference type="AlphaFoldDB" id="A0AAN8ZG10"/>
<dbReference type="Gene3D" id="1.20.1260.60">
    <property type="entry name" value="Vacuolar protein sorting-associated protein Ist1"/>
    <property type="match status" value="1"/>
</dbReference>
<dbReference type="PANTHER" id="PTHR12161:SF44">
    <property type="entry name" value="REGULATOR OF VPS4 ACTIVITY IN THE MVB PATHWAY PROTEIN"/>
    <property type="match status" value="1"/>
</dbReference>
<dbReference type="PANTHER" id="PTHR12161">
    <property type="entry name" value="IST1 FAMILY MEMBER"/>
    <property type="match status" value="1"/>
</dbReference>
<dbReference type="GO" id="GO:0015031">
    <property type="term" value="P:protein transport"/>
    <property type="evidence" value="ECO:0007669"/>
    <property type="project" value="InterPro"/>
</dbReference>
<comment type="similarity">
    <text evidence="1">Belongs to the IST1 family.</text>
</comment>
<reference evidence="3 4" key="1">
    <citation type="submission" date="2023-12" db="EMBL/GenBank/DDBJ databases">
        <title>A high-quality genome assembly for Dillenia turbinata (Dilleniales).</title>
        <authorList>
            <person name="Chanderbali A."/>
        </authorList>
    </citation>
    <scope>NUCLEOTIDE SEQUENCE [LARGE SCALE GENOMIC DNA]</scope>
    <source>
        <strain evidence="3">LSX21</strain>
        <tissue evidence="3">Leaf</tissue>
    </source>
</reference>
<dbReference type="FunFam" id="1.20.1260.60:FF:000002">
    <property type="entry name" value="Vacuolar protein sorting-associated protein IST1"/>
    <property type="match status" value="1"/>
</dbReference>
<feature type="region of interest" description="Disordered" evidence="2">
    <location>
        <begin position="352"/>
        <end position="371"/>
    </location>
</feature>
<evidence type="ECO:0000256" key="2">
    <source>
        <dbReference type="SAM" id="MobiDB-lite"/>
    </source>
</evidence>
<sequence length="603" mass="68578">MFDILLGWRKASNKNLIRHVQCRLKFLKSKRYAIIRQFRDDIAQLINNGQHQIAFSRVEQLLKDQNLMVAYGLLDNFCEFIIINLSYIRRNKDLPNDIKEAMSSLIYAAARCGDLPELQIIRKLFGERYGHTFAEIAVDLLPGNLVNKQLAETLNITLVPDEAKLVLMDEISRDYNHTVGLLGWDNLNIQNHNLCGNSHPQREDKNDSTKKIPMLSLNLPKNLFSTSCVSWAARFVLQPIKFKTGQRNIIEIAKVNSQQCGKLLESPVHIATPATSSENSCQMLENMVVFLDDIEEYQANDVSDCIGKDQRVFLFNELSDFQDSACEEDFVIRPISRNGRAILMNSSKAGKTKLRKRSASGEQKMTYQTHRRSPTSNIKDIECELYYGKPYTQTFSSSPKLCKTQLHHQQKHRSMMPSQAGRSSSFACHEDLGVWPSCEWRYRSQTSCNNCRFSHRMKFNCCLEHPCRICPTDDTDKIVQEKVFVGYHSLNNNCKTNQFKSCADETEEEFSDCPAISASSLASSSRNSTPCAKAMPKGPYSRAVTMPPERPKGAQVTNMARSSSLVAPNSSRFRHVHPKLPDYDELAAKFQALKKELLQKPGH</sequence>
<keyword evidence="4" id="KW-1185">Reference proteome</keyword>
<dbReference type="InterPro" id="IPR042277">
    <property type="entry name" value="IST1-like"/>
</dbReference>
<dbReference type="InterPro" id="IPR005061">
    <property type="entry name" value="Ist1"/>
</dbReference>